<name>A0A3R5XFQ9_9FIRM</name>
<proteinExistence type="predicted"/>
<dbReference type="Gene3D" id="3.40.630.30">
    <property type="match status" value="1"/>
</dbReference>
<reference evidence="3 4" key="1">
    <citation type="submission" date="2018-08" db="EMBL/GenBank/DDBJ databases">
        <title>A genome reference for cultivated species of the human gut microbiota.</title>
        <authorList>
            <person name="Zou Y."/>
            <person name="Xue W."/>
            <person name="Luo G."/>
        </authorList>
    </citation>
    <scope>NUCLEOTIDE SEQUENCE [LARGE SCALE GENOMIC DNA]</scope>
    <source>
        <strain evidence="3 4">AF16-31</strain>
    </source>
</reference>
<dbReference type="GO" id="GO:0016746">
    <property type="term" value="F:acyltransferase activity"/>
    <property type="evidence" value="ECO:0007669"/>
    <property type="project" value="UniProtKB-KW"/>
</dbReference>
<protein>
    <submittedName>
        <fullName evidence="3">GNAT family acetyltransferase</fullName>
    </submittedName>
</protein>
<evidence type="ECO:0000256" key="1">
    <source>
        <dbReference type="ARBA" id="ARBA00022679"/>
    </source>
</evidence>
<keyword evidence="1 3" id="KW-0808">Transferase</keyword>
<keyword evidence="2" id="KW-0012">Acyltransferase</keyword>
<evidence type="ECO:0000313" key="4">
    <source>
        <dbReference type="Proteomes" id="UP000285693"/>
    </source>
</evidence>
<dbReference type="AlphaFoldDB" id="A0A3R5XFQ9"/>
<comment type="caution">
    <text evidence="3">The sequence shown here is derived from an EMBL/GenBank/DDBJ whole genome shotgun (WGS) entry which is preliminary data.</text>
</comment>
<dbReference type="RefSeq" id="WP_117824685.1">
    <property type="nucleotide sequence ID" value="NZ_QRXY01000030.1"/>
</dbReference>
<organism evidence="3 4">
    <name type="scientific">Coprococcus comes</name>
    <dbReference type="NCBI Taxonomy" id="410072"/>
    <lineage>
        <taxon>Bacteria</taxon>
        <taxon>Bacillati</taxon>
        <taxon>Bacillota</taxon>
        <taxon>Clostridia</taxon>
        <taxon>Lachnospirales</taxon>
        <taxon>Lachnospiraceae</taxon>
        <taxon>Coprococcus</taxon>
    </lineage>
</organism>
<dbReference type="EMBL" id="QRXY01000030">
    <property type="protein sequence ID" value="RGU42103.1"/>
    <property type="molecule type" value="Genomic_DNA"/>
</dbReference>
<evidence type="ECO:0000313" key="3">
    <source>
        <dbReference type="EMBL" id="RGU42103.1"/>
    </source>
</evidence>
<dbReference type="PANTHER" id="PTHR36449">
    <property type="entry name" value="ACETYLTRANSFERASE-RELATED"/>
    <property type="match status" value="1"/>
</dbReference>
<sequence length="204" mass="23525">MLNDVTVFNIREYLSAKGDKDLGEDELRQFLSEFFCDKNPDVERFLKEQSIEFTKKNQSVTYLVFSNEDASLVGYFTITIKPITVNAENFSNTMKRKIARVSELDEENGIYTLSAYLIAQLGKNFKDGANEKITGGQLLHAAVDTIKELQYMAGGMVIFLEAEDNDKLMHFYEDKNGFKQFDVREMKCRDKDEIHKLVQLLKVM</sequence>
<evidence type="ECO:0000256" key="2">
    <source>
        <dbReference type="ARBA" id="ARBA00023315"/>
    </source>
</evidence>
<accession>A0A3R5XFQ9</accession>
<dbReference type="PANTHER" id="PTHR36449:SF1">
    <property type="entry name" value="ACETYLTRANSFERASE"/>
    <property type="match status" value="1"/>
</dbReference>
<gene>
    <name evidence="3" type="ORF">DWW65_15625</name>
</gene>
<dbReference type="Proteomes" id="UP000285693">
    <property type="component" value="Unassembled WGS sequence"/>
</dbReference>